<keyword evidence="3" id="KW-1185">Reference proteome</keyword>
<feature type="signal peptide" evidence="1">
    <location>
        <begin position="1"/>
        <end position="26"/>
    </location>
</feature>
<comment type="caution">
    <text evidence="2">The sequence shown here is derived from an EMBL/GenBank/DDBJ whole genome shotgun (WGS) entry which is preliminary data.</text>
</comment>
<dbReference type="AlphaFoldDB" id="A0A8J2V453"/>
<name>A0A8J2V453_9PROT</name>
<evidence type="ECO:0000256" key="1">
    <source>
        <dbReference type="SAM" id="SignalP"/>
    </source>
</evidence>
<evidence type="ECO:0000313" key="3">
    <source>
        <dbReference type="Proteomes" id="UP000613582"/>
    </source>
</evidence>
<gene>
    <name evidence="2" type="ORF">GCM10011342_29640</name>
</gene>
<reference evidence="2" key="2">
    <citation type="submission" date="2020-09" db="EMBL/GenBank/DDBJ databases">
        <authorList>
            <person name="Sun Q."/>
            <person name="Zhou Y."/>
        </authorList>
    </citation>
    <scope>NUCLEOTIDE SEQUENCE</scope>
    <source>
        <strain evidence="2">CGMCC 1.12921</strain>
    </source>
</reference>
<proteinExistence type="predicted"/>
<reference evidence="2" key="1">
    <citation type="journal article" date="2014" name="Int. J. Syst. Evol. Microbiol.">
        <title>Complete genome sequence of Corynebacterium casei LMG S-19264T (=DSM 44701T), isolated from a smear-ripened cheese.</title>
        <authorList>
            <consortium name="US DOE Joint Genome Institute (JGI-PGF)"/>
            <person name="Walter F."/>
            <person name="Albersmeier A."/>
            <person name="Kalinowski J."/>
            <person name="Ruckert C."/>
        </authorList>
    </citation>
    <scope>NUCLEOTIDE SEQUENCE</scope>
    <source>
        <strain evidence="2">CGMCC 1.12921</strain>
    </source>
</reference>
<accession>A0A8J2V453</accession>
<protein>
    <submittedName>
        <fullName evidence="2">Uncharacterized protein</fullName>
    </submittedName>
</protein>
<dbReference type="RefSeq" id="WP_188160616.1">
    <property type="nucleotide sequence ID" value="NZ_BMGH01000002.1"/>
</dbReference>
<sequence length="271" mass="28142">MIRFFAAMAAAICSLVPIGAMSPASAQLSNSLGAQPDDAGQSVDDGSFTYEPILFKPAEIRALIERAGLPVVAEEPVPEINGHVIVASLYGLPLAYGFAECNAEGCALMVQAHKAPTTVRGLRTTPQIVNQLNPEFPLGQLIADSDGDMVYRSGLPATPGCGVDCMEVHMRIYLLSLNELYGLLNDAVGRNSASLSGDLAVSAATTKLPALSILVDQARNSVGLADLGSPVAAFSGRDLGKGELGELLELSGLGDMASRIGLDDWSALTGE</sequence>
<dbReference type="Proteomes" id="UP000613582">
    <property type="component" value="Unassembled WGS sequence"/>
</dbReference>
<evidence type="ECO:0000313" key="2">
    <source>
        <dbReference type="EMBL" id="GGD19006.1"/>
    </source>
</evidence>
<organism evidence="2 3">
    <name type="scientific">Aquisalinus flavus</name>
    <dbReference type="NCBI Taxonomy" id="1526572"/>
    <lineage>
        <taxon>Bacteria</taxon>
        <taxon>Pseudomonadati</taxon>
        <taxon>Pseudomonadota</taxon>
        <taxon>Alphaproteobacteria</taxon>
        <taxon>Parvularculales</taxon>
        <taxon>Parvularculaceae</taxon>
        <taxon>Aquisalinus</taxon>
    </lineage>
</organism>
<keyword evidence="1" id="KW-0732">Signal</keyword>
<feature type="chain" id="PRO_5035159164" evidence="1">
    <location>
        <begin position="27"/>
        <end position="271"/>
    </location>
</feature>
<dbReference type="EMBL" id="BMGH01000002">
    <property type="protein sequence ID" value="GGD19006.1"/>
    <property type="molecule type" value="Genomic_DNA"/>
</dbReference>